<reference evidence="1" key="1">
    <citation type="submission" date="2020-10" db="EMBL/GenBank/DDBJ databases">
        <authorList>
            <person name="Kadnikov V."/>
            <person name="Beletsky A.V."/>
            <person name="Mardanov A.V."/>
            <person name="Karnachuk O.V."/>
            <person name="Ravin N.V."/>
        </authorList>
    </citation>
    <scope>NUCLEOTIDE SEQUENCE</scope>
    <source>
        <strain evidence="1">Bu02</strain>
    </source>
</reference>
<dbReference type="Gene3D" id="3.40.50.1000">
    <property type="entry name" value="HAD superfamily/HAD-like"/>
    <property type="match status" value="1"/>
</dbReference>
<dbReference type="PANTHER" id="PTHR10000:SF8">
    <property type="entry name" value="HAD SUPERFAMILY HYDROLASE-LIKE, TYPE 3"/>
    <property type="match status" value="1"/>
</dbReference>
<name>A0AAT9LAQ0_9FIRM</name>
<dbReference type="InterPro" id="IPR023214">
    <property type="entry name" value="HAD_sf"/>
</dbReference>
<reference evidence="1" key="2">
    <citation type="journal article" date="2023" name="Biology">
        <title>Prokaryotic Life Associated with Coal-Fire Gas Vents Revealed by Metagenomics.</title>
        <authorList>
            <person name="Kadnikov V.V."/>
            <person name="Mardanov A.V."/>
            <person name="Beletsky A.V."/>
            <person name="Karnachuk O.V."/>
            <person name="Ravin N.V."/>
        </authorList>
    </citation>
    <scope>NUCLEOTIDE SEQUENCE</scope>
    <source>
        <strain evidence="1">Bu02</strain>
    </source>
</reference>
<proteinExistence type="predicted"/>
<dbReference type="SUPFAM" id="SSF56784">
    <property type="entry name" value="HAD-like"/>
    <property type="match status" value="1"/>
</dbReference>
<dbReference type="Pfam" id="PF08282">
    <property type="entry name" value="Hydrolase_3"/>
    <property type="match status" value="1"/>
</dbReference>
<dbReference type="InterPro" id="IPR036412">
    <property type="entry name" value="HAD-like_sf"/>
</dbReference>
<dbReference type="EMBL" id="CP062796">
    <property type="protein sequence ID" value="QUL98136.1"/>
    <property type="molecule type" value="Genomic_DNA"/>
</dbReference>
<dbReference type="AlphaFoldDB" id="A0AAT9LAQ0"/>
<dbReference type="PANTHER" id="PTHR10000">
    <property type="entry name" value="PHOSPHOSERINE PHOSPHATASE"/>
    <property type="match status" value="1"/>
</dbReference>
<accession>A0AAT9LAQ0</accession>
<gene>
    <name evidence="1" type="ORF">IMF26_08790</name>
</gene>
<evidence type="ECO:0000313" key="1">
    <source>
        <dbReference type="EMBL" id="QUL98136.1"/>
    </source>
</evidence>
<sequence length="85" mass="9425">MPIRLVMTDVDGTLLRSDGTLSCENARELQRIRQKGTQVVLATGRIPEMLKDLLGHALRGRPFKAGLRLLRTIPGGAPAKRRRLP</sequence>
<dbReference type="GO" id="GO:0000287">
    <property type="term" value="F:magnesium ion binding"/>
    <property type="evidence" value="ECO:0007669"/>
    <property type="project" value="TreeGrafter"/>
</dbReference>
<dbReference type="GO" id="GO:0016791">
    <property type="term" value="F:phosphatase activity"/>
    <property type="evidence" value="ECO:0007669"/>
    <property type="project" value="TreeGrafter"/>
</dbReference>
<dbReference type="KEGG" id="fcz:IMF26_08790"/>
<organism evidence="1">
    <name type="scientific">Candidatus Fermentithermobacillus carboniphilus</name>
    <dbReference type="NCBI Taxonomy" id="3085328"/>
    <lineage>
        <taxon>Bacteria</taxon>
        <taxon>Bacillati</taxon>
        <taxon>Bacillota</taxon>
        <taxon>Candidatus Fermentithermobacillia</taxon>
        <taxon>Candidatus Fermentithermobacillales</taxon>
        <taxon>Candidatus Fermentithermobacillaceae</taxon>
        <taxon>Candidatus Fermentithermobacillus</taxon>
    </lineage>
</organism>
<dbReference type="GO" id="GO:0005829">
    <property type="term" value="C:cytosol"/>
    <property type="evidence" value="ECO:0007669"/>
    <property type="project" value="TreeGrafter"/>
</dbReference>
<protein>
    <submittedName>
        <fullName evidence="1">HAD family phosphatase</fullName>
    </submittedName>
</protein>